<organism evidence="1">
    <name type="scientific">freshwater metagenome</name>
    <dbReference type="NCBI Taxonomy" id="449393"/>
    <lineage>
        <taxon>unclassified sequences</taxon>
        <taxon>metagenomes</taxon>
        <taxon>ecological metagenomes</taxon>
    </lineage>
</organism>
<dbReference type="EMBL" id="CAEZSU010000073">
    <property type="protein sequence ID" value="CAB4550226.1"/>
    <property type="molecule type" value="Genomic_DNA"/>
</dbReference>
<accession>A0A6J6CG60</accession>
<protein>
    <submittedName>
        <fullName evidence="1">Unannotated protein</fullName>
    </submittedName>
</protein>
<dbReference type="AlphaFoldDB" id="A0A6J6CG60"/>
<proteinExistence type="predicted"/>
<name>A0A6J6CG60_9ZZZZ</name>
<evidence type="ECO:0000313" key="1">
    <source>
        <dbReference type="EMBL" id="CAB4550226.1"/>
    </source>
</evidence>
<sequence>MSEENVVAIAQKAVGDTDTIIAAAWFQARGTSGGTLAGMEAGDVASDMVGGGIAGAVLSLAGTAIGYKKGHNSGGLVTRTDDGMVIHQAPYFTLIAVSEKNIYAWHVGHKAMHRTAGEVLFALPRAEIEVEVHVRTTVRTFEVLHASASEKWEFEGNYVGGHVQPLLDALNAVETTES</sequence>
<reference evidence="1" key="1">
    <citation type="submission" date="2020-05" db="EMBL/GenBank/DDBJ databases">
        <authorList>
            <person name="Chiriac C."/>
            <person name="Salcher M."/>
            <person name="Ghai R."/>
            <person name="Kavagutti S V."/>
        </authorList>
    </citation>
    <scope>NUCLEOTIDE SEQUENCE</scope>
</reference>
<gene>
    <name evidence="1" type="ORF">UFOPK1495_00809</name>
</gene>